<evidence type="ECO:0000256" key="4">
    <source>
        <dbReference type="ARBA" id="ARBA00022723"/>
    </source>
</evidence>
<sequence length="353" mass="38164">MGKLNVQRPTDVPHATDYVESMVDMIGELINRDNAYVTEDGVYLNVLNVPDYGLLAHQSLDDMLSGGGDREVFGAGNKKNPADFALWKFSKPGEPAWSSPWGEGRPGWHSECVVMSLDILGEGFDLHCGGMDLKFPHHENERAQAIALGKTFANHWMHNGFVVDTEGEKMSKSLGNVANLLDLLDHYDPRAYRLVLLQTHYRGPVRIGQDNIDASVNALAGLDSFAARTSAVSQGATPDSEVIAKFREFMDNDLDTSSAVALLFETVRRSNAALDANDQSAASLSAAVIEICRAFGLDLKQASEVPSDIADKAAALDAARAAKDFTAADALRAELTAAGWIVETNKAGTTVRR</sequence>
<dbReference type="AlphaFoldDB" id="A0A6J7ELG8"/>
<proteinExistence type="predicted"/>
<dbReference type="SMART" id="SM00840">
    <property type="entry name" value="DALR_2"/>
    <property type="match status" value="1"/>
</dbReference>
<evidence type="ECO:0000259" key="8">
    <source>
        <dbReference type="SMART" id="SM00840"/>
    </source>
</evidence>
<dbReference type="Pfam" id="PF01406">
    <property type="entry name" value="tRNA-synt_1e"/>
    <property type="match status" value="1"/>
</dbReference>
<gene>
    <name evidence="9" type="ORF">UFOPK3304_01641</name>
</gene>
<keyword evidence="5" id="KW-0547">Nucleotide-binding</keyword>
<comment type="cofactor">
    <cofactor evidence="1">
        <name>Zn(2+)</name>
        <dbReference type="ChEBI" id="CHEBI:29105"/>
    </cofactor>
</comment>
<dbReference type="GO" id="GO:0046872">
    <property type="term" value="F:metal ion binding"/>
    <property type="evidence" value="ECO:0007669"/>
    <property type="project" value="UniProtKB-KW"/>
</dbReference>
<reference evidence="9" key="1">
    <citation type="submission" date="2020-05" db="EMBL/GenBank/DDBJ databases">
        <authorList>
            <person name="Chiriac C."/>
            <person name="Salcher M."/>
            <person name="Ghai R."/>
            <person name="Kavagutti S V."/>
        </authorList>
    </citation>
    <scope>NUCLEOTIDE SEQUENCE</scope>
</reference>
<dbReference type="InterPro" id="IPR024909">
    <property type="entry name" value="Cys-tRNA/MSH_ligase"/>
</dbReference>
<keyword evidence="4" id="KW-0479">Metal-binding</keyword>
<feature type="domain" description="Cysteinyl-tRNA synthetase class Ia DALR" evidence="8">
    <location>
        <begin position="245"/>
        <end position="306"/>
    </location>
</feature>
<evidence type="ECO:0000256" key="6">
    <source>
        <dbReference type="ARBA" id="ARBA00022833"/>
    </source>
</evidence>
<dbReference type="GO" id="GO:0005524">
    <property type="term" value="F:ATP binding"/>
    <property type="evidence" value="ECO:0007669"/>
    <property type="project" value="UniProtKB-KW"/>
</dbReference>
<dbReference type="GO" id="GO:0005829">
    <property type="term" value="C:cytosol"/>
    <property type="evidence" value="ECO:0007669"/>
    <property type="project" value="TreeGrafter"/>
</dbReference>
<comment type="subcellular location">
    <subcellularLocation>
        <location evidence="2">Cytoplasm</location>
    </subcellularLocation>
</comment>
<evidence type="ECO:0000256" key="1">
    <source>
        <dbReference type="ARBA" id="ARBA00001947"/>
    </source>
</evidence>
<dbReference type="SUPFAM" id="SSF52374">
    <property type="entry name" value="Nucleotidylyl transferase"/>
    <property type="match status" value="1"/>
</dbReference>
<keyword evidence="6" id="KW-0862">Zinc</keyword>
<dbReference type="Gene3D" id="3.40.50.620">
    <property type="entry name" value="HUPs"/>
    <property type="match status" value="1"/>
</dbReference>
<dbReference type="InterPro" id="IPR015273">
    <property type="entry name" value="Cys-tRNA-synt_Ia_DALR"/>
</dbReference>
<organism evidence="9">
    <name type="scientific">freshwater metagenome</name>
    <dbReference type="NCBI Taxonomy" id="449393"/>
    <lineage>
        <taxon>unclassified sequences</taxon>
        <taxon>metagenomes</taxon>
        <taxon>ecological metagenomes</taxon>
    </lineage>
</organism>
<evidence type="ECO:0000256" key="3">
    <source>
        <dbReference type="ARBA" id="ARBA00022598"/>
    </source>
</evidence>
<dbReference type="PANTHER" id="PTHR10890">
    <property type="entry name" value="CYSTEINYL-TRNA SYNTHETASE"/>
    <property type="match status" value="1"/>
</dbReference>
<dbReference type="EMBL" id="CAFBLJ010000123">
    <property type="protein sequence ID" value="CAB4880979.1"/>
    <property type="molecule type" value="Genomic_DNA"/>
</dbReference>
<name>A0A6J7ELG8_9ZZZZ</name>
<keyword evidence="7" id="KW-0067">ATP-binding</keyword>
<evidence type="ECO:0000313" key="9">
    <source>
        <dbReference type="EMBL" id="CAB4880979.1"/>
    </source>
</evidence>
<evidence type="ECO:0000256" key="2">
    <source>
        <dbReference type="ARBA" id="ARBA00004496"/>
    </source>
</evidence>
<evidence type="ECO:0000256" key="7">
    <source>
        <dbReference type="ARBA" id="ARBA00022840"/>
    </source>
</evidence>
<dbReference type="InterPro" id="IPR014729">
    <property type="entry name" value="Rossmann-like_a/b/a_fold"/>
</dbReference>
<dbReference type="InterPro" id="IPR009080">
    <property type="entry name" value="tRNAsynth_Ia_anticodon-bd"/>
</dbReference>
<dbReference type="Pfam" id="PF09190">
    <property type="entry name" value="DALR_2"/>
    <property type="match status" value="1"/>
</dbReference>
<protein>
    <submittedName>
        <fullName evidence="9">Unannotated protein</fullName>
    </submittedName>
</protein>
<keyword evidence="3" id="KW-0436">Ligase</keyword>
<dbReference type="GO" id="GO:0004817">
    <property type="term" value="F:cysteine-tRNA ligase activity"/>
    <property type="evidence" value="ECO:0007669"/>
    <property type="project" value="InterPro"/>
</dbReference>
<dbReference type="PANTHER" id="PTHR10890:SF3">
    <property type="entry name" value="CYSTEINE--TRNA LIGASE, CYTOPLASMIC"/>
    <property type="match status" value="1"/>
</dbReference>
<dbReference type="GO" id="GO:0006423">
    <property type="term" value="P:cysteinyl-tRNA aminoacylation"/>
    <property type="evidence" value="ECO:0007669"/>
    <property type="project" value="InterPro"/>
</dbReference>
<dbReference type="Gene3D" id="1.20.120.1910">
    <property type="entry name" value="Cysteine-tRNA ligase, C-terminal anti-codon recognition domain"/>
    <property type="match status" value="1"/>
</dbReference>
<dbReference type="SUPFAM" id="SSF47323">
    <property type="entry name" value="Anticodon-binding domain of a subclass of class I aminoacyl-tRNA synthetases"/>
    <property type="match status" value="1"/>
</dbReference>
<dbReference type="InterPro" id="IPR032678">
    <property type="entry name" value="tRNA-synt_1_cat_dom"/>
</dbReference>
<evidence type="ECO:0000256" key="5">
    <source>
        <dbReference type="ARBA" id="ARBA00022741"/>
    </source>
</evidence>
<accession>A0A6J7ELG8</accession>